<keyword evidence="2" id="KW-0472">Membrane</keyword>
<dbReference type="Proteomes" id="UP000648257">
    <property type="component" value="Unassembled WGS sequence"/>
</dbReference>
<reference evidence="4 5" key="1">
    <citation type="submission" date="2020-08" db="EMBL/GenBank/DDBJ databases">
        <title>Novel species isolated from subtropical streams in China.</title>
        <authorList>
            <person name="Lu H."/>
        </authorList>
    </citation>
    <scope>NUCLEOTIDE SEQUENCE [LARGE SCALE GENOMIC DNA]</scope>
    <source>
        <strain evidence="4 5">KACC 16656</strain>
    </source>
</reference>
<dbReference type="InterPro" id="IPR018639">
    <property type="entry name" value="DUF2062"/>
</dbReference>
<feature type="transmembrane region" description="Helical" evidence="2">
    <location>
        <begin position="142"/>
        <end position="167"/>
    </location>
</feature>
<organism evidence="4 5">
    <name type="scientific">Undibacterium seohonense</name>
    <dbReference type="NCBI Taxonomy" id="1344950"/>
    <lineage>
        <taxon>Bacteria</taxon>
        <taxon>Pseudomonadati</taxon>
        <taxon>Pseudomonadota</taxon>
        <taxon>Betaproteobacteria</taxon>
        <taxon>Burkholderiales</taxon>
        <taxon>Oxalobacteraceae</taxon>
        <taxon>Undibacterium</taxon>
    </lineage>
</organism>
<protein>
    <submittedName>
        <fullName evidence="4">DUF2062 domain-containing protein</fullName>
    </submittedName>
</protein>
<evidence type="ECO:0000256" key="2">
    <source>
        <dbReference type="SAM" id="Phobius"/>
    </source>
</evidence>
<name>A0ABR6X4U3_9BURK</name>
<keyword evidence="2" id="KW-0812">Transmembrane</keyword>
<dbReference type="RefSeq" id="WP_186922740.1">
    <property type="nucleotide sequence ID" value="NZ_JACOFW010000009.1"/>
</dbReference>
<gene>
    <name evidence="4" type="ORF">H8K52_09890</name>
</gene>
<dbReference type="EMBL" id="JACOFW010000009">
    <property type="protein sequence ID" value="MBC3807653.1"/>
    <property type="molecule type" value="Genomic_DNA"/>
</dbReference>
<evidence type="ECO:0000313" key="4">
    <source>
        <dbReference type="EMBL" id="MBC3807653.1"/>
    </source>
</evidence>
<keyword evidence="5" id="KW-1185">Reference proteome</keyword>
<dbReference type="Pfam" id="PF09835">
    <property type="entry name" value="DUF2062"/>
    <property type="match status" value="1"/>
</dbReference>
<accession>A0ABR6X4U3</accession>
<proteinExistence type="predicted"/>
<evidence type="ECO:0000313" key="5">
    <source>
        <dbReference type="Proteomes" id="UP000648257"/>
    </source>
</evidence>
<comment type="caution">
    <text evidence="4">The sequence shown here is derived from an EMBL/GenBank/DDBJ whole genome shotgun (WGS) entry which is preliminary data.</text>
</comment>
<feature type="transmembrane region" description="Helical" evidence="2">
    <location>
        <begin position="77"/>
        <end position="97"/>
    </location>
</feature>
<dbReference type="PANTHER" id="PTHR40547">
    <property type="entry name" value="SLL0298 PROTEIN"/>
    <property type="match status" value="1"/>
</dbReference>
<evidence type="ECO:0000256" key="1">
    <source>
        <dbReference type="SAM" id="MobiDB-lite"/>
    </source>
</evidence>
<dbReference type="PANTHER" id="PTHR40547:SF1">
    <property type="entry name" value="SLL0298 PROTEIN"/>
    <property type="match status" value="1"/>
</dbReference>
<feature type="transmembrane region" description="Helical" evidence="2">
    <location>
        <begin position="42"/>
        <end position="71"/>
    </location>
</feature>
<feature type="domain" description="DUF2062" evidence="3">
    <location>
        <begin position="23"/>
        <end position="171"/>
    </location>
</feature>
<sequence length="202" mass="22876">MPKKFLRRILPNQDSIQKFEVSRRFTSRLDLPEIWLVQREKIAVGLAIGVFCGMIPGPLQMISAIALTLYLRVNLPMALIGTFLTNPLTIVPIYMLAYAIGQSALGSTDWRQLPEMPVTDWASPAAAMETWISWIGGLGTPWLVGMILLAAALSALAYCAVQLIWRVHQHLTMKRRRSQRQQRSTSLRQNLRDNSAVHRHFN</sequence>
<evidence type="ECO:0000259" key="3">
    <source>
        <dbReference type="Pfam" id="PF09835"/>
    </source>
</evidence>
<keyword evidence="2" id="KW-1133">Transmembrane helix</keyword>
<feature type="region of interest" description="Disordered" evidence="1">
    <location>
        <begin position="176"/>
        <end position="202"/>
    </location>
</feature>